<dbReference type="InterPro" id="IPR050640">
    <property type="entry name" value="Bact_2-comp_sensor_kinase"/>
</dbReference>
<keyword evidence="3" id="KW-0808">Transferase</keyword>
<dbReference type="InterPro" id="IPR036890">
    <property type="entry name" value="HATPase_C_sf"/>
</dbReference>
<evidence type="ECO:0000256" key="1">
    <source>
        <dbReference type="SAM" id="Phobius"/>
    </source>
</evidence>
<reference evidence="3 4" key="1">
    <citation type="submission" date="2019-11" db="EMBL/GenBank/DDBJ databases">
        <title>FDA dAtabase for Regulatory Grade micrObial Sequences (FDA-ARGOS): Supporting development and validation of Infectious Disease Dx tests.</title>
        <authorList>
            <person name="Patel R."/>
            <person name="Rucinski S."/>
            <person name="Tallon L."/>
            <person name="Sadzewicz L."/>
            <person name="Vavikolanu K."/>
            <person name="Mehta A."/>
            <person name="Aluvathingal J."/>
            <person name="Nadendla S."/>
            <person name="Nandy P."/>
            <person name="Geyer C."/>
            <person name="Yan Y."/>
            <person name="Sichtig H."/>
        </authorList>
    </citation>
    <scope>NUCLEOTIDE SEQUENCE [LARGE SCALE GENOMIC DNA]</scope>
    <source>
        <strain evidence="3 4">FDAARGOS_557</strain>
    </source>
</reference>
<dbReference type="AlphaFoldDB" id="A0A6N1MZ08"/>
<evidence type="ECO:0000313" key="3">
    <source>
        <dbReference type="EMBL" id="QKU22907.1"/>
    </source>
</evidence>
<dbReference type="GO" id="GO:0016020">
    <property type="term" value="C:membrane"/>
    <property type="evidence" value="ECO:0007669"/>
    <property type="project" value="InterPro"/>
</dbReference>
<feature type="transmembrane region" description="Helical" evidence="1">
    <location>
        <begin position="54"/>
        <end position="72"/>
    </location>
</feature>
<dbReference type="RefSeq" id="WP_174894696.1">
    <property type="nucleotide sequence ID" value="NZ_CP054803.1"/>
</dbReference>
<evidence type="ECO:0000313" key="4">
    <source>
        <dbReference type="Proteomes" id="UP000509126"/>
    </source>
</evidence>
<dbReference type="Proteomes" id="UP000509126">
    <property type="component" value="Chromosome"/>
</dbReference>
<keyword evidence="1" id="KW-1133">Transmembrane helix</keyword>
<feature type="transmembrane region" description="Helical" evidence="1">
    <location>
        <begin position="117"/>
        <end position="141"/>
    </location>
</feature>
<dbReference type="PANTHER" id="PTHR34220">
    <property type="entry name" value="SENSOR HISTIDINE KINASE YPDA"/>
    <property type="match status" value="1"/>
</dbReference>
<dbReference type="Pfam" id="PF06580">
    <property type="entry name" value="His_kinase"/>
    <property type="match status" value="1"/>
</dbReference>
<dbReference type="PANTHER" id="PTHR34220:SF7">
    <property type="entry name" value="SENSOR HISTIDINE KINASE YPDA"/>
    <property type="match status" value="1"/>
</dbReference>
<feature type="transmembrane region" description="Helical" evidence="1">
    <location>
        <begin position="84"/>
        <end position="105"/>
    </location>
</feature>
<keyword evidence="3" id="KW-0418">Kinase</keyword>
<proteinExistence type="predicted"/>
<protein>
    <submittedName>
        <fullName evidence="3">Histidine kinase</fullName>
    </submittedName>
</protein>
<dbReference type="Gene3D" id="3.30.565.10">
    <property type="entry name" value="Histidine kinase-like ATPase, C-terminal domain"/>
    <property type="match status" value="1"/>
</dbReference>
<dbReference type="GO" id="GO:0000155">
    <property type="term" value="F:phosphorelay sensor kinase activity"/>
    <property type="evidence" value="ECO:0007669"/>
    <property type="project" value="InterPro"/>
</dbReference>
<gene>
    <name evidence="3" type="ORF">FOB19_16835</name>
</gene>
<evidence type="ECO:0000259" key="2">
    <source>
        <dbReference type="Pfam" id="PF06580"/>
    </source>
</evidence>
<name>A0A6N1MZ08_ACILW</name>
<sequence length="399" mass="45949">MWSCRLNQIKSSRTKKSITNSKPIAEVTSAQSFTSINEQTQNSYFFSQIGNLRYLLELFAGGNILAMILALAEAQSWQALNGMHLLQYILYINWVLLCFAALVELFHQAFQRMGIKLALISGFLLLQAIVLLTTVNLNILIYFGQNFNFQDLNLAIALDQVGLHLSLGILLGTFCFRYLYLREQWEQQQHSELNARIQAMQARIQPHFLFNSMNSVISLISIDPDKAEHMLLNLSRLFRASFQELKLVNLQEEIDLCQRYLEIEQIRLGERLQVEWKLENKDLYSQVQIPLLTLQPLLENSIFHGVEKILTKSTISILVEILQNQINIIITNPYAQDNKILKKGHGIAIENVRQRLQAYYGPSVTFQTFAGEGMFTTVVRYQYNRTYALTDLKKSQTTL</sequence>
<dbReference type="InterPro" id="IPR010559">
    <property type="entry name" value="Sig_transdc_His_kin_internal"/>
</dbReference>
<keyword evidence="1" id="KW-0472">Membrane</keyword>
<dbReference type="EMBL" id="CP054803">
    <property type="protein sequence ID" value="QKU22907.1"/>
    <property type="molecule type" value="Genomic_DNA"/>
</dbReference>
<feature type="domain" description="Signal transduction histidine kinase internal region" evidence="2">
    <location>
        <begin position="195"/>
        <end position="272"/>
    </location>
</feature>
<keyword evidence="1" id="KW-0812">Transmembrane</keyword>
<accession>A0A6N1MZ08</accession>
<organism evidence="3 4">
    <name type="scientific">Acinetobacter lwoffii</name>
    <dbReference type="NCBI Taxonomy" id="28090"/>
    <lineage>
        <taxon>Bacteria</taxon>
        <taxon>Pseudomonadati</taxon>
        <taxon>Pseudomonadota</taxon>
        <taxon>Gammaproteobacteria</taxon>
        <taxon>Moraxellales</taxon>
        <taxon>Moraxellaceae</taxon>
        <taxon>Acinetobacter</taxon>
    </lineage>
</organism>
<feature type="transmembrane region" description="Helical" evidence="1">
    <location>
        <begin position="161"/>
        <end position="180"/>
    </location>
</feature>